<name>A0A836HH25_LEIEN</name>
<feature type="signal peptide" evidence="2">
    <location>
        <begin position="1"/>
        <end position="25"/>
    </location>
</feature>
<accession>A0A836HH25</accession>
<organism evidence="3 4">
    <name type="scientific">Leishmania enriettii</name>
    <dbReference type="NCBI Taxonomy" id="5663"/>
    <lineage>
        <taxon>Eukaryota</taxon>
        <taxon>Discoba</taxon>
        <taxon>Euglenozoa</taxon>
        <taxon>Kinetoplastea</taxon>
        <taxon>Metakinetoplastina</taxon>
        <taxon>Trypanosomatida</taxon>
        <taxon>Trypanosomatidae</taxon>
        <taxon>Leishmaniinae</taxon>
        <taxon>Leishmania</taxon>
    </lineage>
</organism>
<gene>
    <name evidence="3" type="ORF">CUR178_03883</name>
</gene>
<protein>
    <submittedName>
        <fullName evidence="3">Uncharacterized protein</fullName>
    </submittedName>
</protein>
<evidence type="ECO:0000256" key="1">
    <source>
        <dbReference type="SAM" id="MobiDB-lite"/>
    </source>
</evidence>
<feature type="compositionally biased region" description="Basic and acidic residues" evidence="1">
    <location>
        <begin position="274"/>
        <end position="288"/>
    </location>
</feature>
<feature type="region of interest" description="Disordered" evidence="1">
    <location>
        <begin position="320"/>
        <end position="341"/>
    </location>
</feature>
<dbReference type="RefSeq" id="XP_067692176.1">
    <property type="nucleotide sequence ID" value="XM_067835610.1"/>
</dbReference>
<feature type="compositionally biased region" description="Low complexity" evidence="1">
    <location>
        <begin position="320"/>
        <end position="330"/>
    </location>
</feature>
<keyword evidence="2" id="KW-0732">Signal</keyword>
<proteinExistence type="predicted"/>
<dbReference type="EMBL" id="JAFHKP010000026">
    <property type="protein sequence ID" value="KAG5476710.1"/>
    <property type="molecule type" value="Genomic_DNA"/>
</dbReference>
<dbReference type="PROSITE" id="PS51257">
    <property type="entry name" value="PROKAR_LIPOPROTEIN"/>
    <property type="match status" value="1"/>
</dbReference>
<dbReference type="OrthoDB" id="265726at2759"/>
<evidence type="ECO:0000256" key="2">
    <source>
        <dbReference type="SAM" id="SignalP"/>
    </source>
</evidence>
<sequence>MIARTLSRLCARWPAALVAATGCLSASDMGIPTWNAFFDALQLPEESHGRETATSGYMRFDAVPAPLLRSIAQRWADNALLAVTGARLAEVCPPAHGSALRGACEAAESPLSSSSPLVTPPDGLELLLATWSAHMLLSGLHASHQAQFTVSSHVVRSYSYTGPDTVSAVLADCLKKDVAPVLRYLTEFATPPASTLVSQQSDCLPSSTRALRHALVLLLSSFVATWREAPSSKAQSPPRSMILSKQEHALALELRRCIDACGGSHTTAESIVGGERRGDASAQAHSRDARVKATRLRVTSLEAATEAQLALVQAALADTTDTDDSSAASTNVDTKDAETGDGPLWRVCEAWITGAGPSASSPFASITQTGEKESETVDVLQRVNSQLSQIALRSAMKTGSGQL</sequence>
<dbReference type="AlphaFoldDB" id="A0A836HH25"/>
<dbReference type="Proteomes" id="UP000674179">
    <property type="component" value="Chromosome 26"/>
</dbReference>
<comment type="caution">
    <text evidence="3">The sequence shown here is derived from an EMBL/GenBank/DDBJ whole genome shotgun (WGS) entry which is preliminary data.</text>
</comment>
<feature type="chain" id="PRO_5032871038" evidence="2">
    <location>
        <begin position="26"/>
        <end position="403"/>
    </location>
</feature>
<dbReference type="KEGG" id="lenr:94171120"/>
<keyword evidence="4" id="KW-1185">Reference proteome</keyword>
<evidence type="ECO:0000313" key="4">
    <source>
        <dbReference type="Proteomes" id="UP000674179"/>
    </source>
</evidence>
<evidence type="ECO:0000313" key="3">
    <source>
        <dbReference type="EMBL" id="KAG5476710.1"/>
    </source>
</evidence>
<dbReference type="GeneID" id="94171120"/>
<feature type="region of interest" description="Disordered" evidence="1">
    <location>
        <begin position="268"/>
        <end position="288"/>
    </location>
</feature>
<reference evidence="3 4" key="1">
    <citation type="submission" date="2021-02" db="EMBL/GenBank/DDBJ databases">
        <title>Leishmania (Mundinia) enrietti genome sequencing and assembly.</title>
        <authorList>
            <person name="Almutairi H."/>
            <person name="Gatherer D."/>
        </authorList>
    </citation>
    <scope>NUCLEOTIDE SEQUENCE [LARGE SCALE GENOMIC DNA]</scope>
    <source>
        <strain evidence="3">CUR178</strain>
    </source>
</reference>